<accession>A0A8S5M7A4</accession>
<organism evidence="1">
    <name type="scientific">Siphoviridae sp. ctETQ12</name>
    <dbReference type="NCBI Taxonomy" id="2826206"/>
    <lineage>
        <taxon>Viruses</taxon>
        <taxon>Duplodnaviria</taxon>
        <taxon>Heunggongvirae</taxon>
        <taxon>Uroviricota</taxon>
        <taxon>Caudoviricetes</taxon>
    </lineage>
</organism>
<dbReference type="EMBL" id="BK014837">
    <property type="protein sequence ID" value="DAD77983.1"/>
    <property type="molecule type" value="Genomic_DNA"/>
</dbReference>
<proteinExistence type="predicted"/>
<evidence type="ECO:0000313" key="1">
    <source>
        <dbReference type="EMBL" id="DAD77983.1"/>
    </source>
</evidence>
<protein>
    <submittedName>
        <fullName evidence="1">Repressor protein CI</fullName>
    </submittedName>
</protein>
<sequence length="127" mass="13623">MAAGDIAITNINMIISVRRIPKKDVAAVLGKFPQSFSRMLKPGYPWSFADMAKVSDYLGVSLNDLTDPNLTPAKALEYAKTAAPDDGNGGQSVAGHGFEPWTSGNVVAQRSTVQIHEARLFDFILAA</sequence>
<reference evidence="1" key="1">
    <citation type="journal article" date="2021" name="Proc. Natl. Acad. Sci. U.S.A.">
        <title>A Catalog of Tens of Thousands of Viruses from Human Metagenomes Reveals Hidden Associations with Chronic Diseases.</title>
        <authorList>
            <person name="Tisza M.J."/>
            <person name="Buck C.B."/>
        </authorList>
    </citation>
    <scope>NUCLEOTIDE SEQUENCE</scope>
    <source>
        <strain evidence="1">CtETQ12</strain>
    </source>
</reference>
<name>A0A8S5M7A4_9CAUD</name>